<dbReference type="GO" id="GO:0009252">
    <property type="term" value="P:peptidoglycan biosynthetic process"/>
    <property type="evidence" value="ECO:0007669"/>
    <property type="project" value="UniProtKB-UniRule"/>
</dbReference>
<dbReference type="EMBL" id="CP089286">
    <property type="protein sequence ID" value="UTO55133.1"/>
    <property type="molecule type" value="Genomic_DNA"/>
</dbReference>
<keyword evidence="4" id="KW-0131">Cell cycle</keyword>
<dbReference type="Proteomes" id="UP001059822">
    <property type="component" value="Chromosome"/>
</dbReference>
<dbReference type="GO" id="GO:0008764">
    <property type="term" value="F:UDP-N-acetylmuramoylalanine-D-glutamate ligase activity"/>
    <property type="evidence" value="ECO:0007669"/>
    <property type="project" value="UniProtKB-UniRule"/>
</dbReference>
<evidence type="ECO:0000313" key="6">
    <source>
        <dbReference type="EMBL" id="UTO55133.1"/>
    </source>
</evidence>
<dbReference type="GO" id="GO:0071555">
    <property type="term" value="P:cell wall organization"/>
    <property type="evidence" value="ECO:0007669"/>
    <property type="project" value="UniProtKB-KW"/>
</dbReference>
<dbReference type="InterPro" id="IPR005762">
    <property type="entry name" value="MurD"/>
</dbReference>
<reference evidence="6" key="1">
    <citation type="journal article" date="2022" name="Microorganisms">
        <title>Assembly and Comparison of Ca. Neoehrlichia mikurensis Genomes.</title>
        <authorList>
            <person name="Azagi T."/>
            <person name="Dirks R.P."/>
            <person name="Yebra-Pimentel E.S."/>
            <person name="Schaap P.J."/>
            <person name="Koehorst J.J."/>
            <person name="Esser H.J."/>
            <person name="Sprong H."/>
        </authorList>
    </citation>
    <scope>NUCLEOTIDE SEQUENCE</scope>
    <source>
        <strain evidence="7">18-2804</strain>
        <strain evidence="6">18-2837</strain>
    </source>
</reference>
<dbReference type="HAMAP" id="MF_00639">
    <property type="entry name" value="MurD"/>
    <property type="match status" value="1"/>
</dbReference>
<keyword evidence="4" id="KW-0132">Cell division</keyword>
<dbReference type="GO" id="GO:0005737">
    <property type="term" value="C:cytoplasm"/>
    <property type="evidence" value="ECO:0007669"/>
    <property type="project" value="UniProtKB-SubCell"/>
</dbReference>
<dbReference type="PANTHER" id="PTHR43692:SF1">
    <property type="entry name" value="UDP-N-ACETYLMURAMOYLALANINE--D-GLUTAMATE LIGASE"/>
    <property type="match status" value="1"/>
</dbReference>
<dbReference type="Pfam" id="PF08245">
    <property type="entry name" value="Mur_ligase_M"/>
    <property type="match status" value="1"/>
</dbReference>
<keyword evidence="4" id="KW-0133">Cell shape</keyword>
<accession>A0A9Q9BTZ3</accession>
<dbReference type="PANTHER" id="PTHR43692">
    <property type="entry name" value="UDP-N-ACETYLMURAMOYLALANINE--D-GLUTAMATE LIGASE"/>
    <property type="match status" value="1"/>
</dbReference>
<dbReference type="GO" id="GO:0051301">
    <property type="term" value="P:cell division"/>
    <property type="evidence" value="ECO:0007669"/>
    <property type="project" value="UniProtKB-KW"/>
</dbReference>
<comment type="function">
    <text evidence="4">Cell wall formation. Catalyzes the addition of glutamate to the nucleotide precursor UDP-N-acetylmuramoyl-L-alanine (UMA).</text>
</comment>
<sequence length="449" mass="49924">MILLPHYNGKKVAVFGLGITGTSAMKSLSLSGAQVFLWDDNISVLKDMEMSVNCCCINPNEYNWNEISSLILSPGISYFGDKQHWIVKLAKYHNCPIISDIELLYQAQKKSKFVCITGTNGKSTTTELIGWIFKCAKINVAVGGNIGKGALTLDPDAEIYVLELSSQQISLLNVINIDVAVLLNITADHIDIYGDMINYTSVKIKVLNYSKLSIINYDNDITNAVFRNITGNKIAFSSTVKLDEGISFIDDYLYVGDKALKVGKLCVNKKSNLENFAASYAVAKHFGVSDDVIISAMETFKGLKHRNQLVGKMHNVFFVNDSKATNASATKRALMSYQNIYWIVGGRSKDMGISELKIYFDRVKKAFLIGESIIKLENVMKDYGISYIKCYNLDIAVQTAYAFAIEDMQEAVILLSPACSSWDQWNNFEERGNKFCELVQELIAGGDIT</sequence>
<evidence type="ECO:0000313" key="8">
    <source>
        <dbReference type="Proteomes" id="UP001059822"/>
    </source>
</evidence>
<dbReference type="Pfam" id="PF21799">
    <property type="entry name" value="MurD-like_N"/>
    <property type="match status" value="1"/>
</dbReference>
<dbReference type="Proteomes" id="UP001059985">
    <property type="component" value="Chromosome"/>
</dbReference>
<comment type="pathway">
    <text evidence="4">Cell wall biogenesis; peptidoglycan biosynthesis.</text>
</comment>
<organism evidence="6 8">
    <name type="scientific">Neoehrlichia mikurensis</name>
    <dbReference type="NCBI Taxonomy" id="89586"/>
    <lineage>
        <taxon>Bacteria</taxon>
        <taxon>Pseudomonadati</taxon>
        <taxon>Pseudomonadota</taxon>
        <taxon>Alphaproteobacteria</taxon>
        <taxon>Rickettsiales</taxon>
        <taxon>Anaplasmataceae</taxon>
        <taxon>Candidatus Neoehrlichia</taxon>
    </lineage>
</organism>
<dbReference type="InterPro" id="IPR013221">
    <property type="entry name" value="Mur_ligase_cen"/>
</dbReference>
<evidence type="ECO:0000256" key="1">
    <source>
        <dbReference type="ARBA" id="ARBA00022598"/>
    </source>
</evidence>
<evidence type="ECO:0000313" key="9">
    <source>
        <dbReference type="Proteomes" id="UP001059985"/>
    </source>
</evidence>
<name>A0A9Q9BTZ3_9RICK</name>
<dbReference type="RefSeq" id="WP_218194288.1">
    <property type="nucleotide sequence ID" value="NZ_CP054597.1"/>
</dbReference>
<dbReference type="EC" id="6.3.2.9" evidence="4"/>
<evidence type="ECO:0000256" key="4">
    <source>
        <dbReference type="HAMAP-Rule" id="MF_00639"/>
    </source>
</evidence>
<evidence type="ECO:0000313" key="7">
    <source>
        <dbReference type="EMBL" id="UTO56053.1"/>
    </source>
</evidence>
<gene>
    <name evidence="4 6" type="primary">murD</name>
    <name evidence="7" type="ORF">LUA81_02895</name>
    <name evidence="6" type="ORF">LUA82_02915</name>
</gene>
<keyword evidence="1 4" id="KW-0436">Ligase</keyword>
<keyword evidence="9" id="KW-1185">Reference proteome</keyword>
<dbReference type="GO" id="GO:0008360">
    <property type="term" value="P:regulation of cell shape"/>
    <property type="evidence" value="ECO:0007669"/>
    <property type="project" value="UniProtKB-KW"/>
</dbReference>
<keyword evidence="3 4" id="KW-0067">ATP-binding</keyword>
<protein>
    <recommendedName>
        <fullName evidence="4">UDP-N-acetylmuramoylalanine--D-glutamate ligase</fullName>
        <ecNumber evidence="4">6.3.2.9</ecNumber>
    </recommendedName>
    <alternativeName>
        <fullName evidence="4">D-glutamic acid-adding enzyme</fullName>
    </alternativeName>
    <alternativeName>
        <fullName evidence="4">UDP-N-acetylmuramoyl-L-alanyl-D-glutamate synthetase</fullName>
    </alternativeName>
</protein>
<evidence type="ECO:0000259" key="5">
    <source>
        <dbReference type="Pfam" id="PF08245"/>
    </source>
</evidence>
<dbReference type="AlphaFoldDB" id="A0A9Q9BTZ3"/>
<keyword evidence="2 4" id="KW-0547">Nucleotide-binding</keyword>
<evidence type="ECO:0000256" key="3">
    <source>
        <dbReference type="ARBA" id="ARBA00022840"/>
    </source>
</evidence>
<comment type="catalytic activity">
    <reaction evidence="4">
        <text>UDP-N-acetyl-alpha-D-muramoyl-L-alanine + D-glutamate + ATP = UDP-N-acetyl-alpha-D-muramoyl-L-alanyl-D-glutamate + ADP + phosphate + H(+)</text>
        <dbReference type="Rhea" id="RHEA:16429"/>
        <dbReference type="ChEBI" id="CHEBI:15378"/>
        <dbReference type="ChEBI" id="CHEBI:29986"/>
        <dbReference type="ChEBI" id="CHEBI:30616"/>
        <dbReference type="ChEBI" id="CHEBI:43474"/>
        <dbReference type="ChEBI" id="CHEBI:83898"/>
        <dbReference type="ChEBI" id="CHEBI:83900"/>
        <dbReference type="ChEBI" id="CHEBI:456216"/>
        <dbReference type="EC" id="6.3.2.9"/>
    </reaction>
</comment>
<dbReference type="GO" id="GO:0005524">
    <property type="term" value="F:ATP binding"/>
    <property type="evidence" value="ECO:0007669"/>
    <property type="project" value="UniProtKB-UniRule"/>
</dbReference>
<keyword evidence="4" id="KW-0573">Peptidoglycan synthesis</keyword>
<comment type="similarity">
    <text evidence="4">Belongs to the MurCDEF family.</text>
</comment>
<dbReference type="EMBL" id="CP089285">
    <property type="protein sequence ID" value="UTO56053.1"/>
    <property type="molecule type" value="Genomic_DNA"/>
</dbReference>
<feature type="binding site" evidence="4">
    <location>
        <begin position="118"/>
        <end position="124"/>
    </location>
    <ligand>
        <name>ATP</name>
        <dbReference type="ChEBI" id="CHEBI:30616"/>
    </ligand>
</feature>
<feature type="domain" description="Mur ligase central" evidence="5">
    <location>
        <begin position="116"/>
        <end position="237"/>
    </location>
</feature>
<keyword evidence="4" id="KW-0961">Cell wall biogenesis/degradation</keyword>
<evidence type="ECO:0000256" key="2">
    <source>
        <dbReference type="ARBA" id="ARBA00022741"/>
    </source>
</evidence>
<comment type="subcellular location">
    <subcellularLocation>
        <location evidence="4">Cytoplasm</location>
    </subcellularLocation>
</comment>
<keyword evidence="4" id="KW-0963">Cytoplasm</keyword>
<proteinExistence type="inferred from homology"/>
<dbReference type="NCBIfam" id="TIGR01087">
    <property type="entry name" value="murD"/>
    <property type="match status" value="1"/>
</dbReference>